<organism evidence="17 18">
    <name type="scientific">Blastomyces gilchristii (strain SLH14081)</name>
    <name type="common">Blastomyces dermatitidis</name>
    <dbReference type="NCBI Taxonomy" id="559298"/>
    <lineage>
        <taxon>Eukaryota</taxon>
        <taxon>Fungi</taxon>
        <taxon>Dikarya</taxon>
        <taxon>Ascomycota</taxon>
        <taxon>Pezizomycotina</taxon>
        <taxon>Eurotiomycetes</taxon>
        <taxon>Eurotiomycetidae</taxon>
        <taxon>Onygenales</taxon>
        <taxon>Ajellomycetaceae</taxon>
        <taxon>Blastomyces</taxon>
    </lineage>
</organism>
<dbReference type="GO" id="GO:0046872">
    <property type="term" value="F:metal ion binding"/>
    <property type="evidence" value="ECO:0007669"/>
    <property type="project" value="UniProtKB-KW"/>
</dbReference>
<feature type="binding site" evidence="14">
    <location>
        <begin position="133"/>
        <end position="137"/>
    </location>
    <ligand>
        <name>ATP</name>
        <dbReference type="ChEBI" id="CHEBI:30616"/>
    </ligand>
</feature>
<dbReference type="InterPro" id="IPR045886">
    <property type="entry name" value="ThiF/MoeB/HesA"/>
</dbReference>
<dbReference type="EC" id="2.7.7.80" evidence="14"/>
<dbReference type="STRING" id="559298.A0A179UJE3"/>
<comment type="function">
    <text evidence="13">Plays a central role in 2-thiolation of mcm(5)S(2)U at tRNA wobble positions of cytosolic tRNA(Lys), tRNA(Glu) and tRNA(Gln). Also essential during biosynthesis of the molybdenum cofactor. Acts by mediating the C-terminal thiocarboxylation of sulfur carriers urm1 and mocs2a. Its N-terminus first activates urm1 and mocs2a as acyl-adenylates (-COAMP), then the persulfide sulfur on the catalytic cysteine is transferred to urm1 and mocs2a to form thiocarboxylation (-COSH) of their C-terminus. The reaction probably involves hydrogen sulfide that is generated from the persulfide intermediate and that acts as a nucleophile towards urm1 and mocs2a. Subsequently, a transient disulfide bond is formed. Does not use thiosulfate as sulfur donor; nfs1 probably acting as a sulfur donor for thiocarboxylation reactions.</text>
</comment>
<dbReference type="GO" id="GO:0005829">
    <property type="term" value="C:cytosol"/>
    <property type="evidence" value="ECO:0007669"/>
    <property type="project" value="UniProtKB-SubCell"/>
</dbReference>
<evidence type="ECO:0000256" key="7">
    <source>
        <dbReference type="ARBA" id="ARBA00022741"/>
    </source>
</evidence>
<dbReference type="GO" id="GO:0061605">
    <property type="term" value="F:molybdopterin-synthase adenylyltransferase activity"/>
    <property type="evidence" value="ECO:0007669"/>
    <property type="project" value="UniProtKB-EC"/>
</dbReference>
<dbReference type="SMART" id="SM00450">
    <property type="entry name" value="RHOD"/>
    <property type="match status" value="1"/>
</dbReference>
<feature type="active site" description="Cysteine persulfide intermediate; for sulfurtransferase activity" evidence="14">
    <location>
        <position position="497"/>
    </location>
</feature>
<dbReference type="FunFam" id="3.40.50.720:FF:000033">
    <property type="entry name" value="Adenylyltransferase and sulfurtransferase MOCS3"/>
    <property type="match status" value="1"/>
</dbReference>
<evidence type="ECO:0000256" key="1">
    <source>
        <dbReference type="ARBA" id="ARBA00004514"/>
    </source>
</evidence>
<dbReference type="GO" id="GO:0032447">
    <property type="term" value="P:protein urmylation"/>
    <property type="evidence" value="ECO:0007669"/>
    <property type="project" value="TreeGrafter"/>
</dbReference>
<dbReference type="InterPro" id="IPR000594">
    <property type="entry name" value="ThiF_NAD_FAD-bd"/>
</dbReference>
<dbReference type="KEGG" id="bgh:BDBG_03411"/>
<dbReference type="GO" id="GO:0002143">
    <property type="term" value="P:tRNA wobble position uridine thiolation"/>
    <property type="evidence" value="ECO:0007669"/>
    <property type="project" value="InterPro"/>
</dbReference>
<feature type="binding site" evidence="14">
    <location>
        <position position="341"/>
    </location>
    <ligand>
        <name>Zn(2+)</name>
        <dbReference type="ChEBI" id="CHEBI:29105"/>
    </ligand>
</feature>
<evidence type="ECO:0000256" key="10">
    <source>
        <dbReference type="ARBA" id="ARBA00022840"/>
    </source>
</evidence>
<dbReference type="GeneID" id="8505726"/>
<evidence type="ECO:0000256" key="9">
    <source>
        <dbReference type="ARBA" id="ARBA00022833"/>
    </source>
</evidence>
<keyword evidence="7 14" id="KW-0547">Nucleotide-binding</keyword>
<feature type="region of interest" description="Disordered" evidence="15">
    <location>
        <begin position="39"/>
        <end position="63"/>
    </location>
</feature>
<evidence type="ECO:0000256" key="2">
    <source>
        <dbReference type="ARBA" id="ARBA00022490"/>
    </source>
</evidence>
<evidence type="ECO:0000259" key="16">
    <source>
        <dbReference type="PROSITE" id="PS50206"/>
    </source>
</evidence>
<dbReference type="HAMAP" id="MF_03049">
    <property type="entry name" value="MOCS3_Uba4"/>
    <property type="match status" value="1"/>
</dbReference>
<feature type="binding site" evidence="14">
    <location>
        <position position="105"/>
    </location>
    <ligand>
        <name>ATP</name>
        <dbReference type="ChEBI" id="CHEBI:30616"/>
    </ligand>
</feature>
<dbReference type="OrthoDB" id="10261062at2759"/>
<comment type="pathway">
    <text evidence="14">tRNA modification; 5-methoxycarbonylmethyl-2-thiouridine-tRNA biosynthesis.</text>
</comment>
<reference evidence="18" key="1">
    <citation type="journal article" date="2015" name="PLoS Genet.">
        <title>The dynamic genome and transcriptome of the human fungal pathogen Blastomyces and close relative Emmonsia.</title>
        <authorList>
            <person name="Munoz J.F."/>
            <person name="Gauthier G.M."/>
            <person name="Desjardins C.A."/>
            <person name="Gallo J.E."/>
            <person name="Holder J."/>
            <person name="Sullivan T.D."/>
            <person name="Marty A.J."/>
            <person name="Carmen J.C."/>
            <person name="Chen Z."/>
            <person name="Ding L."/>
            <person name="Gujja S."/>
            <person name="Magrini V."/>
            <person name="Misas E."/>
            <person name="Mitreva M."/>
            <person name="Priest M."/>
            <person name="Saif S."/>
            <person name="Whiston E.A."/>
            <person name="Young S."/>
            <person name="Zeng Q."/>
            <person name="Goldman W.E."/>
            <person name="Mardis E.R."/>
            <person name="Taylor J.W."/>
            <person name="McEwen J.G."/>
            <person name="Clay O.K."/>
            <person name="Klein B.S."/>
            <person name="Cuomo C.A."/>
        </authorList>
    </citation>
    <scope>NUCLEOTIDE SEQUENCE [LARGE SCALE GENOMIC DNA]</scope>
    <source>
        <strain evidence="18">SLH14081</strain>
    </source>
</reference>
<feature type="domain" description="Rhodanese" evidence="16">
    <location>
        <begin position="406"/>
        <end position="542"/>
    </location>
</feature>
<dbReference type="GO" id="GO:0042292">
    <property type="term" value="F:URM1 activating enzyme activity"/>
    <property type="evidence" value="ECO:0007669"/>
    <property type="project" value="TreeGrafter"/>
</dbReference>
<keyword evidence="18" id="KW-1185">Reference proteome</keyword>
<proteinExistence type="inferred from homology"/>
<comment type="similarity">
    <text evidence="14">In the N-terminal section; belongs to the HesA/MoeB/ThiF family. UBA4 subfamily.</text>
</comment>
<comment type="subcellular location">
    <subcellularLocation>
        <location evidence="1">Cytoplasm</location>
        <location evidence="1">Cytosol</location>
    </subcellularLocation>
</comment>
<dbReference type="VEuPathDB" id="FungiDB:BDBG_03411"/>
<dbReference type="Gene3D" id="3.40.50.720">
    <property type="entry name" value="NAD(P)-binding Rossmann-like Domain"/>
    <property type="match status" value="1"/>
</dbReference>
<evidence type="ECO:0000256" key="5">
    <source>
        <dbReference type="ARBA" id="ARBA00022695"/>
    </source>
</evidence>
<feature type="binding site" evidence="14">
    <location>
        <position position="126"/>
    </location>
    <ligand>
        <name>ATP</name>
        <dbReference type="ChEBI" id="CHEBI:30616"/>
    </ligand>
</feature>
<comment type="pathway">
    <text evidence="14">Cofactor biosynthesis; molybdopterin biosynthesis.</text>
</comment>
<feature type="binding site" evidence="14">
    <location>
        <position position="150"/>
    </location>
    <ligand>
        <name>ATP</name>
        <dbReference type="ChEBI" id="CHEBI:30616"/>
    </ligand>
</feature>
<comment type="catalytic activity">
    <reaction evidence="14">
        <text>[molybdopterin-synthase sulfur-carrier protein]-C-terminal Gly-Gly + ATP + H(+) = [molybdopterin-synthase sulfur-carrier protein]-C-terminal Gly-Gly-AMP + diphosphate</text>
        <dbReference type="Rhea" id="RHEA:43616"/>
        <dbReference type="Rhea" id="RHEA-COMP:12159"/>
        <dbReference type="Rhea" id="RHEA-COMP:12202"/>
        <dbReference type="ChEBI" id="CHEBI:15378"/>
        <dbReference type="ChEBI" id="CHEBI:30616"/>
        <dbReference type="ChEBI" id="CHEBI:33019"/>
        <dbReference type="ChEBI" id="CHEBI:90618"/>
        <dbReference type="ChEBI" id="CHEBI:90778"/>
        <dbReference type="EC" id="2.7.7.80"/>
    </reaction>
</comment>
<dbReference type="Proteomes" id="UP000002038">
    <property type="component" value="Unassembled WGS sequence"/>
</dbReference>
<keyword evidence="9 14" id="KW-0862">Zinc</keyword>
<comment type="cofactor">
    <cofactor evidence="14">
        <name>Zn(2+)</name>
        <dbReference type="ChEBI" id="CHEBI:29105"/>
    </cofactor>
    <text evidence="14">Binds 1 zinc ion per subunit.</text>
</comment>
<name>A0A179UJE3_BLAGS</name>
<evidence type="ECO:0000256" key="15">
    <source>
        <dbReference type="SAM" id="MobiDB-lite"/>
    </source>
</evidence>
<dbReference type="Pfam" id="PF00581">
    <property type="entry name" value="Rhodanese"/>
    <property type="match status" value="1"/>
</dbReference>
<keyword evidence="8" id="KW-0833">Ubl conjugation pathway</keyword>
<feature type="binding site" evidence="14">
    <location>
        <position position="338"/>
    </location>
    <ligand>
        <name>Zn(2+)</name>
        <dbReference type="ChEBI" id="CHEBI:29105"/>
    </ligand>
</feature>
<dbReference type="InterPro" id="IPR035985">
    <property type="entry name" value="Ubiquitin-activating_enz"/>
</dbReference>
<dbReference type="SUPFAM" id="SSF52821">
    <property type="entry name" value="Rhodanese/Cell cycle control phosphatase"/>
    <property type="match status" value="1"/>
</dbReference>
<protein>
    <recommendedName>
        <fullName evidence="14">Adenylyltransferase and sulfurtransferase uba4</fullName>
    </recommendedName>
    <alternativeName>
        <fullName evidence="14">Common component for nitrate reductase and xanthine dehydrogenase protein F</fullName>
    </alternativeName>
    <alternativeName>
        <fullName evidence="14">Ubiquitin-like protein activator 4</fullName>
    </alternativeName>
    <domain>
        <recommendedName>
            <fullName evidence="14">Molybdopterin-synthase adenylyltransferase</fullName>
            <ecNumber evidence="14">2.7.7.80</ecNumber>
        </recommendedName>
        <alternativeName>
            <fullName evidence="14">Adenylyltransferase uba4</fullName>
        </alternativeName>
        <alternativeName>
            <fullName evidence="14">Sulfur carrier protein MOCS2A adenylyltransferase</fullName>
        </alternativeName>
    </domain>
    <domain>
        <recommendedName>
            <fullName evidence="14">Molybdopterin-synthase sulfurtransferase</fullName>
            <ecNumber evidence="14">2.8.1.11</ecNumber>
        </recommendedName>
        <alternativeName>
            <fullName evidence="14">Sulfurtransferase uba4</fullName>
        </alternativeName>
        <alternativeName>
            <fullName evidence="14">Sulfur carrier protein MOCS2A sulfurtransferase</fullName>
        </alternativeName>
    </domain>
</protein>
<evidence type="ECO:0000256" key="6">
    <source>
        <dbReference type="ARBA" id="ARBA00022723"/>
    </source>
</evidence>
<dbReference type="GO" id="GO:0061604">
    <property type="term" value="F:molybdopterin-synthase sulfurtransferase activity"/>
    <property type="evidence" value="ECO:0007669"/>
    <property type="project" value="UniProtKB-EC"/>
</dbReference>
<evidence type="ECO:0000256" key="3">
    <source>
        <dbReference type="ARBA" id="ARBA00022679"/>
    </source>
</evidence>
<feature type="compositionally biased region" description="Low complexity" evidence="15">
    <location>
        <begin position="39"/>
        <end position="51"/>
    </location>
</feature>
<dbReference type="CDD" id="cd00757">
    <property type="entry name" value="ThiF_MoeB_HesA_family"/>
    <property type="match status" value="1"/>
</dbReference>
<keyword evidence="12 14" id="KW-0511">Multifunctional enzyme</keyword>
<dbReference type="Pfam" id="PF00899">
    <property type="entry name" value="ThiF"/>
    <property type="match status" value="1"/>
</dbReference>
<feature type="compositionally biased region" description="Polar residues" evidence="15">
    <location>
        <begin position="465"/>
        <end position="475"/>
    </location>
</feature>
<feature type="region of interest" description="Disordered" evidence="15">
    <location>
        <begin position="443"/>
        <end position="475"/>
    </location>
</feature>
<dbReference type="UniPathway" id="UPA00344"/>
<dbReference type="InterPro" id="IPR036873">
    <property type="entry name" value="Rhodanese-like_dom_sf"/>
</dbReference>
<keyword evidence="11 14" id="KW-0501">Molybdenum cofactor biosynthesis</keyword>
<evidence type="ECO:0000256" key="11">
    <source>
        <dbReference type="ARBA" id="ARBA00023150"/>
    </source>
</evidence>
<comment type="function">
    <text evidence="14">Plays a central role in 2-thiolation of mcm(5)S(2)U at tRNA wobble positions of cytosolic tRNA(Lys), tRNA(Glu) and tRNA(Gln). Also essential during biosynthesis of the molybdenum cofactor. Acts by mediating the C-terminal thiocarboxylation of sulfur carriers urm1 and MOCS2A. Its N-terminus first activates urm1 and MOCS2A as acyl-adenylates (-COAMP), then the persulfide sulfur on the catalytic cysteine is transferred to urm1 and MOCS2A to form thiocarboxylation (-COSH) of their C-terminus. The reaction probably involves hydrogen sulfide that is generated from the persulfide intermediate and that acts as nucleophile towards urm1 and MOCS2A. Subsequently, a transient disulfide bond is formed. Does not use thiosulfate as sulfur donor; nfs1 probably acting as a sulfur donor for thiocarboxylation reactions.</text>
</comment>
<feature type="active site" description="Glycyl thioester intermediate; for adenylyltransferase activity" evidence="14">
    <location>
        <position position="274"/>
    </location>
</feature>
<keyword evidence="6 14" id="KW-0479">Metal-binding</keyword>
<dbReference type="PROSITE" id="PS50206">
    <property type="entry name" value="RHODANESE_3"/>
    <property type="match status" value="1"/>
</dbReference>
<feature type="binding site" evidence="14">
    <location>
        <position position="257"/>
    </location>
    <ligand>
        <name>Zn(2+)</name>
        <dbReference type="ChEBI" id="CHEBI:29105"/>
    </ligand>
</feature>
<accession>A0A179UJE3</accession>
<dbReference type="AlphaFoldDB" id="A0A179UJE3"/>
<dbReference type="EMBL" id="GG657452">
    <property type="protein sequence ID" value="OAT07339.1"/>
    <property type="molecule type" value="Genomic_DNA"/>
</dbReference>
<evidence type="ECO:0000313" key="17">
    <source>
        <dbReference type="EMBL" id="OAT07339.1"/>
    </source>
</evidence>
<feature type="region of interest" description="Disordered" evidence="15">
    <location>
        <begin position="230"/>
        <end position="250"/>
    </location>
</feature>
<feature type="binding site" evidence="14">
    <location>
        <begin position="194"/>
        <end position="195"/>
    </location>
    <ligand>
        <name>ATP</name>
        <dbReference type="ChEBI" id="CHEBI:30616"/>
    </ligand>
</feature>
<dbReference type="InterPro" id="IPR001763">
    <property type="entry name" value="Rhodanese-like_dom"/>
</dbReference>
<evidence type="ECO:0000256" key="13">
    <source>
        <dbReference type="ARBA" id="ARBA00043893"/>
    </source>
</evidence>
<dbReference type="EC" id="2.8.1.11" evidence="14"/>
<keyword evidence="2 14" id="KW-0963">Cytoplasm</keyword>
<keyword evidence="3 14" id="KW-0808">Transferase</keyword>
<feature type="compositionally biased region" description="Low complexity" evidence="15">
    <location>
        <begin position="239"/>
        <end position="250"/>
    </location>
</feature>
<evidence type="ECO:0000256" key="8">
    <source>
        <dbReference type="ARBA" id="ARBA00022786"/>
    </source>
</evidence>
<keyword evidence="5" id="KW-0548">Nucleotidyltransferase</keyword>
<dbReference type="GO" id="GO:0005524">
    <property type="term" value="F:ATP binding"/>
    <property type="evidence" value="ECO:0007669"/>
    <property type="project" value="UniProtKB-KW"/>
</dbReference>
<evidence type="ECO:0000256" key="12">
    <source>
        <dbReference type="ARBA" id="ARBA00023268"/>
    </source>
</evidence>
<evidence type="ECO:0000256" key="4">
    <source>
        <dbReference type="ARBA" id="ARBA00022694"/>
    </source>
</evidence>
<keyword evidence="10 14" id="KW-0067">ATP-binding</keyword>
<dbReference type="SUPFAM" id="SSF69572">
    <property type="entry name" value="Activating enzymes of the ubiquitin-like proteins"/>
    <property type="match status" value="1"/>
</dbReference>
<keyword evidence="4 14" id="KW-0819">tRNA processing</keyword>
<evidence type="ECO:0000313" key="18">
    <source>
        <dbReference type="Proteomes" id="UP000002038"/>
    </source>
</evidence>
<dbReference type="GO" id="GO:0004792">
    <property type="term" value="F:thiosulfate-cyanide sulfurtransferase activity"/>
    <property type="evidence" value="ECO:0007669"/>
    <property type="project" value="TreeGrafter"/>
</dbReference>
<comment type="catalytic activity">
    <reaction evidence="14">
        <text>[molybdopterin-synthase sulfur-carrier protein]-C-terminal Gly-Gly-AMP + S-sulfanyl-L-cysteinyl-[cysteine desulfurase] + AH2 = [molybdopterin-synthase sulfur-carrier protein]-C-terminal-Gly-aminoethanethioate + L-cysteinyl-[cysteine desulfurase] + A + AMP + 2 H(+)</text>
        <dbReference type="Rhea" id="RHEA:48612"/>
        <dbReference type="Rhea" id="RHEA-COMP:12157"/>
        <dbReference type="Rhea" id="RHEA-COMP:12158"/>
        <dbReference type="Rhea" id="RHEA-COMP:12159"/>
        <dbReference type="Rhea" id="RHEA-COMP:19907"/>
        <dbReference type="ChEBI" id="CHEBI:13193"/>
        <dbReference type="ChEBI" id="CHEBI:15378"/>
        <dbReference type="ChEBI" id="CHEBI:17499"/>
        <dbReference type="ChEBI" id="CHEBI:29950"/>
        <dbReference type="ChEBI" id="CHEBI:61963"/>
        <dbReference type="ChEBI" id="CHEBI:90618"/>
        <dbReference type="ChEBI" id="CHEBI:232372"/>
        <dbReference type="ChEBI" id="CHEBI:456215"/>
        <dbReference type="EC" id="2.8.1.11"/>
    </reaction>
</comment>
<dbReference type="PANTHER" id="PTHR10953:SF102">
    <property type="entry name" value="ADENYLYLTRANSFERASE AND SULFURTRANSFERASE MOCS3"/>
    <property type="match status" value="1"/>
</dbReference>
<dbReference type="InterPro" id="IPR028885">
    <property type="entry name" value="MOCS3/Uba4"/>
</dbReference>
<dbReference type="UniPathway" id="UPA00988"/>
<feature type="binding site" evidence="14">
    <location>
        <position position="260"/>
    </location>
    <ligand>
        <name>Zn(2+)</name>
        <dbReference type="ChEBI" id="CHEBI:29105"/>
    </ligand>
</feature>
<feature type="compositionally biased region" description="Low complexity" evidence="15">
    <location>
        <begin position="443"/>
        <end position="463"/>
    </location>
</feature>
<gene>
    <name evidence="14" type="primary">uba4</name>
    <name evidence="14" type="synonym">cnxF</name>
    <name evidence="17" type="ORF">BDBG_03411</name>
</gene>
<evidence type="ECO:0000256" key="14">
    <source>
        <dbReference type="HAMAP-Rule" id="MF_03049"/>
    </source>
</evidence>
<dbReference type="PANTHER" id="PTHR10953">
    <property type="entry name" value="UBIQUITIN-ACTIVATING ENZYME E1"/>
    <property type="match status" value="1"/>
</dbReference>
<sequence>MKNLLQSRELLQQQIATTEAQLSQLKAELELTERQIAAETTATSEATSRSEVVNGGTKPTEGIRRYPLEQDEYRRYGRQMIVEQIGLEGQLKLRGSSVLIVGAGGLGCPAAMYLAGAGVGTIGIIDGDTVEGSNLHRQVLHRTKNVGKFKVDSAIEYLKELNPHPKYIPYHTHLTPAEAPSIFSPYGLILDCTDNPATRYLISDTAVLLGKPLVSASALRTEGQLMVLNYPPQKPAEKPSASSTNNSPSTTTIGGPCYRCVFPKPPPAASVTSCADGGIIGPVVGLMGVLQALETIRILTQTTTTTATPTTPPTLHLFSAFSNPPFRSIRLRPRRRNCAACSPTAGTITLDSLRSGLMDYVQFCGGVVGPQALLGVEERISAREYWRRYREQLQAEAEAEEEVKVEREEPILIDVREAVQFGLGALEGSVNIPMSLILSSSSSSSSSSTVQSNSNSTAESAANGTHPTSNKATTTLPSWYPSSLLDANPTRPIHVVCRLGNDSQVAVRKLKELGVDRGGERWVGDIRGGLRAWRDEVEAEFPDY</sequence>
<dbReference type="Gene3D" id="3.40.250.10">
    <property type="entry name" value="Rhodanese-like domain"/>
    <property type="match status" value="1"/>
</dbReference>
<dbReference type="RefSeq" id="XP_002626247.1">
    <property type="nucleotide sequence ID" value="XM_002626201.1"/>
</dbReference>
<dbReference type="GO" id="GO:0006777">
    <property type="term" value="P:Mo-molybdopterin cofactor biosynthetic process"/>
    <property type="evidence" value="ECO:0007669"/>
    <property type="project" value="UniProtKB-UniRule"/>
</dbReference>